<dbReference type="RefSeq" id="WP_228104602.1">
    <property type="nucleotide sequence ID" value="NZ_JAHZMP010000002.1"/>
</dbReference>
<evidence type="ECO:0000313" key="2">
    <source>
        <dbReference type="Proteomes" id="UP001235030"/>
    </source>
</evidence>
<reference evidence="1 2" key="1">
    <citation type="submission" date="2022-07" db="EMBL/GenBank/DDBJ databases">
        <title>Genome sequence of Terrisporobacter mayombei DSM6539.</title>
        <authorList>
            <person name="Boeer T."/>
            <person name="Bengelsdorf F.R."/>
            <person name="Daniel R."/>
            <person name="Poehlein A."/>
        </authorList>
    </citation>
    <scope>NUCLEOTIDE SEQUENCE [LARGE SCALE GENOMIC DNA]</scope>
    <source>
        <strain evidence="1 2">DSM 6539</strain>
    </source>
</reference>
<dbReference type="EMBL" id="CP101637">
    <property type="protein sequence ID" value="WMT80351.1"/>
    <property type="molecule type" value="Genomic_DNA"/>
</dbReference>
<dbReference type="Proteomes" id="UP001235030">
    <property type="component" value="Chromosome"/>
</dbReference>
<accession>A0ABY9PZK5</accession>
<name>A0ABY9PZK5_9FIRM</name>
<keyword evidence="2" id="KW-1185">Reference proteome</keyword>
<sequence>MQNSNKRPNAININHYFTKLEIETMKTFFKSVNNLIATLDEIHEDIKDTLYVEWESECPYDDYRDNNGRD</sequence>
<organism evidence="1 2">
    <name type="scientific">Terrisporobacter mayombei</name>
    <dbReference type="NCBI Taxonomy" id="1541"/>
    <lineage>
        <taxon>Bacteria</taxon>
        <taxon>Bacillati</taxon>
        <taxon>Bacillota</taxon>
        <taxon>Clostridia</taxon>
        <taxon>Peptostreptococcales</taxon>
        <taxon>Peptostreptococcaceae</taxon>
        <taxon>Terrisporobacter</taxon>
    </lineage>
</organism>
<evidence type="ECO:0000313" key="1">
    <source>
        <dbReference type="EMBL" id="WMT80351.1"/>
    </source>
</evidence>
<gene>
    <name evidence="1" type="ORF">TEMA_06660</name>
</gene>
<proteinExistence type="predicted"/>
<protein>
    <submittedName>
        <fullName evidence="1">Uncharacterized protein</fullName>
    </submittedName>
</protein>